<evidence type="ECO:0000313" key="1">
    <source>
        <dbReference type="EMBL" id="KGP74515.1"/>
    </source>
</evidence>
<name>A0A0A2TZ20_9BACI</name>
<comment type="caution">
    <text evidence="1">The sequence shown here is derived from an EMBL/GenBank/DDBJ whole genome shotgun (WGS) entry which is preliminary data.</text>
</comment>
<sequence>MFQTISPKDWGYERPNDTGKNYVKEVIGYSYDDLEKRASKAVYEFVDRLYNEEEGALHHYYRGDIQYTSEMDSGNFLMAINYLTMYDRFHDEKMLQKAENCFKWAYDNWTETHPMFTWQGGVKDGFKPNELYVKYTGDAFWLALALLKRTNKEEYQFYIKQFHNFMKQARKAGFKYKYDTNTYQWTDTGFTWRGFGFPVTAYLELYELTEDKAYEEHAIAWGEHGLTLQEEDGGFYLIDGQFWNSDLVAPELRGLVFLYEITKNEKFLVAAKRFADWLIEHQREDGAWPIGIDDDGEVCAPNVGPGDMPNIAISLIRLHQNTKEQCYLDSAILAVQYGLKMQAVEDGRYPYYLDDPNVKWGFWSWEPLNDYSLSGDQSVHHVRGILFLADYIGSLKN</sequence>
<dbReference type="RefSeq" id="WP_036815482.1">
    <property type="nucleotide sequence ID" value="NZ_AVBF01000002.1"/>
</dbReference>
<keyword evidence="2" id="KW-1185">Reference proteome</keyword>
<gene>
    <name evidence="1" type="ORF">N782_12615</name>
</gene>
<dbReference type="Proteomes" id="UP000030147">
    <property type="component" value="Unassembled WGS sequence"/>
</dbReference>
<accession>A0A0A2TZ20</accession>
<dbReference type="SUPFAM" id="SSF48208">
    <property type="entry name" value="Six-hairpin glycosidases"/>
    <property type="match status" value="2"/>
</dbReference>
<dbReference type="STRING" id="1385514.N782_12615"/>
<dbReference type="AlphaFoldDB" id="A0A0A2TZ20"/>
<organism evidence="1 2">
    <name type="scientific">Pontibacillus yanchengensis Y32</name>
    <dbReference type="NCBI Taxonomy" id="1385514"/>
    <lineage>
        <taxon>Bacteria</taxon>
        <taxon>Bacillati</taxon>
        <taxon>Bacillota</taxon>
        <taxon>Bacilli</taxon>
        <taxon>Bacillales</taxon>
        <taxon>Bacillaceae</taxon>
        <taxon>Pontibacillus</taxon>
    </lineage>
</organism>
<dbReference type="GO" id="GO:0005975">
    <property type="term" value="P:carbohydrate metabolic process"/>
    <property type="evidence" value="ECO:0007669"/>
    <property type="project" value="InterPro"/>
</dbReference>
<evidence type="ECO:0000313" key="2">
    <source>
        <dbReference type="Proteomes" id="UP000030147"/>
    </source>
</evidence>
<proteinExistence type="predicted"/>
<protein>
    <submittedName>
        <fullName evidence="1">Uncharacterized protein</fullName>
    </submittedName>
</protein>
<dbReference type="Gene3D" id="1.50.10.20">
    <property type="match status" value="1"/>
</dbReference>
<dbReference type="EMBL" id="AVBF01000002">
    <property type="protein sequence ID" value="KGP74515.1"/>
    <property type="molecule type" value="Genomic_DNA"/>
</dbReference>
<dbReference type="InterPro" id="IPR008928">
    <property type="entry name" value="6-hairpin_glycosidase_sf"/>
</dbReference>
<dbReference type="OrthoDB" id="9758578at2"/>
<dbReference type="eggNOG" id="ENOG503203X">
    <property type="taxonomic scope" value="Bacteria"/>
</dbReference>
<reference evidence="1 2" key="1">
    <citation type="journal article" date="2015" name="Stand. Genomic Sci.">
        <title>High quality draft genome sequence of the moderately halophilic bacterium Pontibacillus yanchengensis Y32(T) and comparison among Pontibacillus genomes.</title>
        <authorList>
            <person name="Huang J."/>
            <person name="Qiao Z.X."/>
            <person name="Tang J.W."/>
            <person name="Wang G."/>
        </authorList>
    </citation>
    <scope>NUCLEOTIDE SEQUENCE [LARGE SCALE GENOMIC DNA]</scope>
    <source>
        <strain evidence="1 2">Y32</strain>
    </source>
</reference>